<dbReference type="SUPFAM" id="SSF50475">
    <property type="entry name" value="FMN-binding split barrel"/>
    <property type="match status" value="1"/>
</dbReference>
<evidence type="ECO:0000259" key="2">
    <source>
        <dbReference type="Pfam" id="PF01243"/>
    </source>
</evidence>
<gene>
    <name evidence="3" type="ORF">FHX44_115686</name>
</gene>
<dbReference type="AlphaFoldDB" id="A0A561SY48"/>
<dbReference type="Pfam" id="PF01243">
    <property type="entry name" value="PNPOx_N"/>
    <property type="match status" value="1"/>
</dbReference>
<dbReference type="PANTHER" id="PTHR35176">
    <property type="entry name" value="HEME OXYGENASE HI_0854-RELATED"/>
    <property type="match status" value="1"/>
</dbReference>
<dbReference type="InterPro" id="IPR012349">
    <property type="entry name" value="Split_barrel_FMN-bd"/>
</dbReference>
<feature type="domain" description="Pyridoxamine 5'-phosphate oxidase N-terminal" evidence="2">
    <location>
        <begin position="42"/>
        <end position="140"/>
    </location>
</feature>
<dbReference type="Proteomes" id="UP000321261">
    <property type="component" value="Unassembled WGS sequence"/>
</dbReference>
<evidence type="ECO:0000313" key="3">
    <source>
        <dbReference type="EMBL" id="TWF79752.1"/>
    </source>
</evidence>
<dbReference type="PANTHER" id="PTHR35176:SF4">
    <property type="entry name" value="PYRIDOXAMINE 5'-PHOSPHATE OXIDASE-RELATED FMN-BINDING"/>
    <property type="match status" value="1"/>
</dbReference>
<sequence>MRGWADQRGERPALLGHGSWPTARVASSTVELTSHLPPSDRERVEARLRQNLMAWLTTVRPDGQPISVPVWFLMRDDASILIYSQPGKQKLHNIAANSRVSLGLDVTDIGRNIVRMEGIARVVDNEPAADRHPGYLAKYTERIAALFGTPERFAELFSTAVVVTPTKLHI</sequence>
<protein>
    <submittedName>
        <fullName evidence="3">PPOX class probable F420-dependent enzyme</fullName>
    </submittedName>
</protein>
<keyword evidence="1" id="KW-0560">Oxidoreductase</keyword>
<dbReference type="Gene3D" id="2.30.110.10">
    <property type="entry name" value="Electron Transport, Fmn-binding Protein, Chain A"/>
    <property type="match status" value="1"/>
</dbReference>
<keyword evidence="4" id="KW-1185">Reference proteome</keyword>
<accession>A0A561SY48</accession>
<dbReference type="NCBIfam" id="TIGR03667">
    <property type="entry name" value="Rv3369"/>
    <property type="match status" value="1"/>
</dbReference>
<dbReference type="EMBL" id="VIWU01000001">
    <property type="protein sequence ID" value="TWF79752.1"/>
    <property type="molecule type" value="Genomic_DNA"/>
</dbReference>
<reference evidence="3 4" key="1">
    <citation type="submission" date="2019-06" db="EMBL/GenBank/DDBJ databases">
        <title>Sequencing the genomes of 1000 actinobacteria strains.</title>
        <authorList>
            <person name="Klenk H.-P."/>
        </authorList>
    </citation>
    <scope>NUCLEOTIDE SEQUENCE [LARGE SCALE GENOMIC DNA]</scope>
    <source>
        <strain evidence="3 4">DSM 45671</strain>
    </source>
</reference>
<name>A0A561SY48_9PSEU</name>
<dbReference type="GO" id="GO:0016627">
    <property type="term" value="F:oxidoreductase activity, acting on the CH-CH group of donors"/>
    <property type="evidence" value="ECO:0007669"/>
    <property type="project" value="TreeGrafter"/>
</dbReference>
<proteinExistence type="predicted"/>
<dbReference type="InterPro" id="IPR052019">
    <property type="entry name" value="F420H2_bilvrd_red/Heme_oxyg"/>
</dbReference>
<dbReference type="InterPro" id="IPR019966">
    <property type="entry name" value="F420-dep_enz_PPOX_Rv3369"/>
</dbReference>
<dbReference type="InterPro" id="IPR011576">
    <property type="entry name" value="Pyridox_Oxase_N"/>
</dbReference>
<comment type="caution">
    <text evidence="3">The sequence shown here is derived from an EMBL/GenBank/DDBJ whole genome shotgun (WGS) entry which is preliminary data.</text>
</comment>
<dbReference type="GO" id="GO:0005829">
    <property type="term" value="C:cytosol"/>
    <property type="evidence" value="ECO:0007669"/>
    <property type="project" value="TreeGrafter"/>
</dbReference>
<dbReference type="GO" id="GO:0070967">
    <property type="term" value="F:coenzyme F420 binding"/>
    <property type="evidence" value="ECO:0007669"/>
    <property type="project" value="TreeGrafter"/>
</dbReference>
<evidence type="ECO:0000313" key="4">
    <source>
        <dbReference type="Proteomes" id="UP000321261"/>
    </source>
</evidence>
<evidence type="ECO:0000256" key="1">
    <source>
        <dbReference type="ARBA" id="ARBA00023002"/>
    </source>
</evidence>
<organism evidence="3 4">
    <name type="scientific">Pseudonocardia hierapolitana</name>
    <dbReference type="NCBI Taxonomy" id="1128676"/>
    <lineage>
        <taxon>Bacteria</taxon>
        <taxon>Bacillati</taxon>
        <taxon>Actinomycetota</taxon>
        <taxon>Actinomycetes</taxon>
        <taxon>Pseudonocardiales</taxon>
        <taxon>Pseudonocardiaceae</taxon>
        <taxon>Pseudonocardia</taxon>
    </lineage>
</organism>